<name>A0A4R0NLA2_9SPHI</name>
<proteinExistence type="predicted"/>
<comment type="caution">
    <text evidence="1">The sequence shown here is derived from an EMBL/GenBank/DDBJ whole genome shotgun (WGS) entry which is preliminary data.</text>
</comment>
<sequence>MKKTLYLLLFATLTQVGCKKFSEFQIDPNKSTIATPDLLLNAIEQTAFQSTDINIAFTTRQMVYTDAVSLSQYYGWNRGSFGNFGNLRQVIKMEEAAASQNKPQYQPIAKFFRAWYFLQLTQMFGDIPYSQALKGDENLSTPIYDKQEDIYLSILNDLKAANGMIATNTPAIQGDIVFNGNMQQWKRAINSLSLRVLMSLSIKENDARFEVKKRFAEIVNSPAEFPIFTGNTDNAQLKFYDLAGNRYPYFNNNDIQTANYLEETFVNLLKSLNDVRLFNFADKAPKFAALAVTDFNAYGGAKGSAPVNENNARTVAGEISKIKPRYYNSPTNEPSIALGYAEVQFILAEAVQRGWITGSASDYYQKGIRASMQFYGIEENTIANYLTQPSVLLTGAANPLSKIITQKYIASFMNSGLQPFYEQRRTGFPIFDTTGAGMLNEKRIPKRWMYPETELRLNQQNVTGAISRQYPEGDNINGIMWLLKP</sequence>
<keyword evidence="2" id="KW-1185">Reference proteome</keyword>
<dbReference type="Gene3D" id="1.25.40.390">
    <property type="match status" value="1"/>
</dbReference>
<dbReference type="EMBL" id="SJSN01000024">
    <property type="protein sequence ID" value="TCD00293.1"/>
    <property type="molecule type" value="Genomic_DNA"/>
</dbReference>
<organism evidence="1 2">
    <name type="scientific">Pedobacter frigidisoli</name>
    <dbReference type="NCBI Taxonomy" id="2530455"/>
    <lineage>
        <taxon>Bacteria</taxon>
        <taxon>Pseudomonadati</taxon>
        <taxon>Bacteroidota</taxon>
        <taxon>Sphingobacteriia</taxon>
        <taxon>Sphingobacteriales</taxon>
        <taxon>Sphingobacteriaceae</taxon>
        <taxon>Pedobacter</taxon>
    </lineage>
</organism>
<keyword evidence="1" id="KW-0449">Lipoprotein</keyword>
<dbReference type="Pfam" id="PF12771">
    <property type="entry name" value="SusD-like_2"/>
    <property type="match status" value="1"/>
</dbReference>
<dbReference type="InterPro" id="IPR041662">
    <property type="entry name" value="SusD-like_2"/>
</dbReference>
<dbReference type="OrthoDB" id="9766256at2"/>
<evidence type="ECO:0000313" key="1">
    <source>
        <dbReference type="EMBL" id="TCD00293.1"/>
    </source>
</evidence>
<protein>
    <submittedName>
        <fullName evidence="1">SusD/RagB family nutrient-binding outer membrane lipoprotein</fullName>
    </submittedName>
</protein>
<dbReference type="AlphaFoldDB" id="A0A4R0NLA2"/>
<accession>A0A4R0NLA2</accession>
<dbReference type="InterPro" id="IPR011990">
    <property type="entry name" value="TPR-like_helical_dom_sf"/>
</dbReference>
<gene>
    <name evidence="1" type="ORF">EZ449_20815</name>
</gene>
<dbReference type="Proteomes" id="UP000291485">
    <property type="component" value="Unassembled WGS sequence"/>
</dbReference>
<evidence type="ECO:0000313" key="2">
    <source>
        <dbReference type="Proteomes" id="UP000291485"/>
    </source>
</evidence>
<dbReference type="SUPFAM" id="SSF48452">
    <property type="entry name" value="TPR-like"/>
    <property type="match status" value="1"/>
</dbReference>
<reference evidence="1 2" key="1">
    <citation type="submission" date="2019-02" db="EMBL/GenBank/DDBJ databases">
        <title>Pedobacter sp. RP-3-11 sp. nov., isolated from Arctic soil.</title>
        <authorList>
            <person name="Dahal R.H."/>
        </authorList>
    </citation>
    <scope>NUCLEOTIDE SEQUENCE [LARGE SCALE GENOMIC DNA]</scope>
    <source>
        <strain evidence="1 2">RP-3-11</strain>
    </source>
</reference>
<dbReference type="RefSeq" id="WP_131562555.1">
    <property type="nucleotide sequence ID" value="NZ_SJSN01000024.1"/>
</dbReference>